<protein>
    <submittedName>
        <fullName evidence="2">Pyridoxamine 5-phosphate oxidase</fullName>
    </submittedName>
</protein>
<evidence type="ECO:0000313" key="3">
    <source>
        <dbReference type="Proteomes" id="UP000315103"/>
    </source>
</evidence>
<dbReference type="AlphaFoldDB" id="A0A558AXN4"/>
<feature type="domain" description="Pyridoxamine 5'-phosphate oxidase N-terminal" evidence="1">
    <location>
        <begin position="34"/>
        <end position="162"/>
    </location>
</feature>
<sequence>MSQGERKLQSQFGTERRAAAFYRNQMLDHVNTDMADFISEQEMVFVATSDSGGNCDNTFRAGDPGFVRALDAYTLLYPEYRGNGVMASLGNISENPHIGLMFIDFYTHHIGLHVNGTAEIVENEALSSLGIDDDTLLRMHQEENGRAERWVVIRVDEAYIHCSKHIPHLVKKSETVDWGTDDEKKKGGDFFNVKRRK</sequence>
<dbReference type="Gene3D" id="2.30.110.10">
    <property type="entry name" value="Electron Transport, Fmn-binding Protein, Chain A"/>
    <property type="match status" value="1"/>
</dbReference>
<dbReference type="Proteomes" id="UP000315103">
    <property type="component" value="Unassembled WGS sequence"/>
</dbReference>
<dbReference type="SUPFAM" id="SSF50475">
    <property type="entry name" value="FMN-binding split barrel"/>
    <property type="match status" value="1"/>
</dbReference>
<dbReference type="Pfam" id="PF01243">
    <property type="entry name" value="PNPOx_N"/>
    <property type="match status" value="1"/>
</dbReference>
<dbReference type="RefSeq" id="WP_145284876.1">
    <property type="nucleotide sequence ID" value="NZ_VMSJ01000001.1"/>
</dbReference>
<name>A0A558AXN4_9STAP</name>
<evidence type="ECO:0000313" key="2">
    <source>
        <dbReference type="EMBL" id="TVT29014.1"/>
    </source>
</evidence>
<comment type="caution">
    <text evidence="2">The sequence shown here is derived from an EMBL/GenBank/DDBJ whole genome shotgun (WGS) entry which is preliminary data.</text>
</comment>
<reference evidence="2 3" key="1">
    <citation type="submission" date="2019-07" db="EMBL/GenBank/DDBJ databases">
        <title>Salinicoccus cyprini sp. nov., isolated from gastro-intestinal tract of mirror carp, Cyprinus carpio var. specularis, collected from Gobind Sagar Reservoir, Himachal Pradesh, India.</title>
        <authorList>
            <person name="Talwar C."/>
            <person name="Singh A.K."/>
            <person name="Lal R."/>
            <person name="Negi R.K."/>
        </authorList>
    </citation>
    <scope>NUCLEOTIDE SEQUENCE [LARGE SCALE GENOMIC DNA]</scope>
    <source>
        <strain evidence="2 3">CT19</strain>
    </source>
</reference>
<dbReference type="InterPro" id="IPR011576">
    <property type="entry name" value="Pyridox_Oxase_N"/>
</dbReference>
<keyword evidence="3" id="KW-1185">Reference proteome</keyword>
<dbReference type="OrthoDB" id="9796486at2"/>
<dbReference type="EMBL" id="VMSJ01000001">
    <property type="protein sequence ID" value="TVT29014.1"/>
    <property type="molecule type" value="Genomic_DNA"/>
</dbReference>
<dbReference type="InterPro" id="IPR012349">
    <property type="entry name" value="Split_barrel_FMN-bd"/>
</dbReference>
<dbReference type="PANTHER" id="PTHR42815:SF2">
    <property type="entry name" value="FAD-BINDING, PUTATIVE (AFU_ORTHOLOGUE AFUA_6G07600)-RELATED"/>
    <property type="match status" value="1"/>
</dbReference>
<dbReference type="PANTHER" id="PTHR42815">
    <property type="entry name" value="FAD-BINDING, PUTATIVE (AFU_ORTHOLOGUE AFUA_6G07600)-RELATED"/>
    <property type="match status" value="1"/>
</dbReference>
<gene>
    <name evidence="2" type="ORF">FO441_01690</name>
</gene>
<organism evidence="2 3">
    <name type="scientific">Salinicoccus cyprini</name>
    <dbReference type="NCBI Taxonomy" id="2493691"/>
    <lineage>
        <taxon>Bacteria</taxon>
        <taxon>Bacillati</taxon>
        <taxon>Bacillota</taxon>
        <taxon>Bacilli</taxon>
        <taxon>Bacillales</taxon>
        <taxon>Staphylococcaceae</taxon>
        <taxon>Salinicoccus</taxon>
    </lineage>
</organism>
<evidence type="ECO:0000259" key="1">
    <source>
        <dbReference type="Pfam" id="PF01243"/>
    </source>
</evidence>
<proteinExistence type="predicted"/>
<accession>A0A558AXN4</accession>